<organism evidence="2 3">
    <name type="scientific">Nitrospira lenta</name>
    <dbReference type="NCBI Taxonomy" id="1436998"/>
    <lineage>
        <taxon>Bacteria</taxon>
        <taxon>Pseudomonadati</taxon>
        <taxon>Nitrospirota</taxon>
        <taxon>Nitrospiria</taxon>
        <taxon>Nitrospirales</taxon>
        <taxon>Nitrospiraceae</taxon>
        <taxon>Nitrospira</taxon>
    </lineage>
</organism>
<name>A0A330L7I3_9BACT</name>
<evidence type="ECO:0000313" key="3">
    <source>
        <dbReference type="Proteomes" id="UP000248168"/>
    </source>
</evidence>
<reference evidence="3" key="1">
    <citation type="submission" date="2018-04" db="EMBL/GenBank/DDBJ databases">
        <authorList>
            <person name="Lucker S."/>
            <person name="Sakoula D."/>
        </authorList>
    </citation>
    <scope>NUCLEOTIDE SEQUENCE [LARGE SCALE GENOMIC DNA]</scope>
</reference>
<keyword evidence="1" id="KW-0812">Transmembrane</keyword>
<keyword evidence="3" id="KW-1185">Reference proteome</keyword>
<dbReference type="InParanoid" id="A0A330L7I3"/>
<proteinExistence type="predicted"/>
<dbReference type="AlphaFoldDB" id="A0A330L7I3"/>
<feature type="transmembrane region" description="Helical" evidence="1">
    <location>
        <begin position="23"/>
        <end position="43"/>
    </location>
</feature>
<protein>
    <submittedName>
        <fullName evidence="2">Uncharacterized protein</fullName>
    </submittedName>
</protein>
<evidence type="ECO:0000313" key="2">
    <source>
        <dbReference type="EMBL" id="SPP65103.1"/>
    </source>
</evidence>
<accession>A0A330L7I3</accession>
<dbReference type="EMBL" id="OUNR01000016">
    <property type="protein sequence ID" value="SPP65103.1"/>
    <property type="molecule type" value="Genomic_DNA"/>
</dbReference>
<keyword evidence="1" id="KW-1133">Transmembrane helix</keyword>
<gene>
    <name evidence="2" type="ORF">NITLEN_30017</name>
</gene>
<sequence>MTLIAAHSRIALNPTGTSLCMDVLLLIVTELIVTVAFIIIPTVI</sequence>
<keyword evidence="1" id="KW-0472">Membrane</keyword>
<dbReference type="Proteomes" id="UP000248168">
    <property type="component" value="Unassembled WGS sequence"/>
</dbReference>
<evidence type="ECO:0000256" key="1">
    <source>
        <dbReference type="SAM" id="Phobius"/>
    </source>
</evidence>